<dbReference type="Proteomes" id="UP000036951">
    <property type="component" value="Unassembled WGS sequence"/>
</dbReference>
<gene>
    <name evidence="1" type="ORF">ACU52_09580</name>
</gene>
<evidence type="ECO:0000313" key="2">
    <source>
        <dbReference type="Proteomes" id="UP000036951"/>
    </source>
</evidence>
<accession>A0A8E1UPV6</accession>
<dbReference type="RefSeq" id="WP_053398652.1">
    <property type="nucleotide sequence ID" value="NZ_LFQU01000018.1"/>
</dbReference>
<reference evidence="1 2" key="1">
    <citation type="submission" date="2015-06" db="EMBL/GenBank/DDBJ databases">
        <title>Prevotella sp. 109, sp. nov., a novel member of the family Prevotellaceae isolated from human faeces.</title>
        <authorList>
            <person name="Shkoporov A.N."/>
            <person name="Chaplin A.V."/>
            <person name="Kafarskaia L.I."/>
            <person name="Efimov B.A."/>
        </authorList>
    </citation>
    <scope>NUCLEOTIDE SEQUENCE [LARGE SCALE GENOMIC DNA]</scope>
    <source>
        <strain evidence="1 2">109</strain>
    </source>
</reference>
<name>A0A8E1UPV6_9BACT</name>
<keyword evidence="2" id="KW-1185">Reference proteome</keyword>
<dbReference type="EMBL" id="LFQU01000018">
    <property type="protein sequence ID" value="KOO68090.1"/>
    <property type="molecule type" value="Genomic_DNA"/>
</dbReference>
<organism evidence="1 2">
    <name type="scientific">Xylanibacter rarus</name>
    <dbReference type="NCBI Taxonomy" id="1676614"/>
    <lineage>
        <taxon>Bacteria</taxon>
        <taxon>Pseudomonadati</taxon>
        <taxon>Bacteroidota</taxon>
        <taxon>Bacteroidia</taxon>
        <taxon>Bacteroidales</taxon>
        <taxon>Prevotellaceae</taxon>
        <taxon>Xylanibacter</taxon>
    </lineage>
</organism>
<dbReference type="AlphaFoldDB" id="A0A8E1UPV6"/>
<sequence length="145" mass="16394">MELSDWFKGFEKGLARLSTEQRKAFFAECGSNCVKCGTLQVYKDLYDSASGDIDLFFHNADKLPGVKCETIEKGAAYYLYFTECTCALHKKGYVSTPLLCECSRQSILYVLHTLWNNKTFSVTLCGSILQGEQNCKIKIEVKEQV</sequence>
<dbReference type="OrthoDB" id="1086617at2"/>
<protein>
    <submittedName>
        <fullName evidence="1">Uncharacterized protein</fullName>
    </submittedName>
</protein>
<comment type="caution">
    <text evidence="1">The sequence shown here is derived from an EMBL/GenBank/DDBJ whole genome shotgun (WGS) entry which is preliminary data.</text>
</comment>
<proteinExistence type="predicted"/>
<evidence type="ECO:0000313" key="1">
    <source>
        <dbReference type="EMBL" id="KOO68090.1"/>
    </source>
</evidence>